<protein>
    <recommendedName>
        <fullName evidence="1">Endonuclease/exonuclease/phosphatase domain-containing protein</fullName>
    </recommendedName>
</protein>
<dbReference type="OrthoDB" id="3820230at2"/>
<name>A0A5M3VT97_9ACTN</name>
<dbReference type="GO" id="GO:0003824">
    <property type="term" value="F:catalytic activity"/>
    <property type="evidence" value="ECO:0007669"/>
    <property type="project" value="InterPro"/>
</dbReference>
<dbReference type="Proteomes" id="UP000334990">
    <property type="component" value="Unassembled WGS sequence"/>
</dbReference>
<keyword evidence="3" id="KW-1185">Reference proteome</keyword>
<feature type="domain" description="Endonuclease/exonuclease/phosphatase" evidence="1">
    <location>
        <begin position="5"/>
        <end position="219"/>
    </location>
</feature>
<dbReference type="Gene3D" id="3.60.10.10">
    <property type="entry name" value="Endonuclease/exonuclease/phosphatase"/>
    <property type="match status" value="1"/>
</dbReference>
<evidence type="ECO:0000313" key="2">
    <source>
        <dbReference type="EMBL" id="GER98881.1"/>
    </source>
</evidence>
<sequence>MIRVATYNVRALRDDRGALSRVIAALRPDVLCVQEVPRFAVGWRRALAQVTGMTLAAGGRAAGVAVLTGPRATVLHAEQHRLRRFLGLEWRAMAVAIVEIEGTRLAVGSVHLDLHSGARMWHIVEVATRIGTVAAGHGARPVLAGDFNEQPDDPAWQYLSRRFTDGYAAAPRGDGSTFPAANPGKRIDAVFTGPGLTVHACGDSDDIPALEDLRAATDHRPVIAEISAAGIRSE</sequence>
<dbReference type="Pfam" id="PF03372">
    <property type="entry name" value="Exo_endo_phos"/>
    <property type="match status" value="1"/>
</dbReference>
<dbReference type="InterPro" id="IPR005135">
    <property type="entry name" value="Endo/exonuclease/phosphatase"/>
</dbReference>
<comment type="caution">
    <text evidence="2">The sequence shown here is derived from an EMBL/GenBank/DDBJ whole genome shotgun (WGS) entry which is preliminary data.</text>
</comment>
<dbReference type="InterPro" id="IPR036691">
    <property type="entry name" value="Endo/exonu/phosph_ase_sf"/>
</dbReference>
<evidence type="ECO:0000313" key="3">
    <source>
        <dbReference type="Proteomes" id="UP000334990"/>
    </source>
</evidence>
<dbReference type="RefSeq" id="WP_155335320.1">
    <property type="nucleotide sequence ID" value="NZ_BAAABN010000042.1"/>
</dbReference>
<proteinExistence type="predicted"/>
<gene>
    <name evidence="2" type="ORF">Acor_09450</name>
</gene>
<dbReference type="AlphaFoldDB" id="A0A5M3VT97"/>
<reference evidence="2 3" key="1">
    <citation type="submission" date="2019-10" db="EMBL/GenBank/DDBJ databases">
        <title>Whole genome shotgun sequence of Acrocarpospora corrugata NBRC 13972.</title>
        <authorList>
            <person name="Ichikawa N."/>
            <person name="Kimura A."/>
            <person name="Kitahashi Y."/>
            <person name="Komaki H."/>
            <person name="Oguchi A."/>
        </authorList>
    </citation>
    <scope>NUCLEOTIDE SEQUENCE [LARGE SCALE GENOMIC DNA]</scope>
    <source>
        <strain evidence="2 3">NBRC 13972</strain>
    </source>
</reference>
<evidence type="ECO:0000259" key="1">
    <source>
        <dbReference type="Pfam" id="PF03372"/>
    </source>
</evidence>
<accession>A0A5M3VT97</accession>
<dbReference type="SUPFAM" id="SSF56219">
    <property type="entry name" value="DNase I-like"/>
    <property type="match status" value="1"/>
</dbReference>
<organism evidence="2 3">
    <name type="scientific">Acrocarpospora corrugata</name>
    <dbReference type="NCBI Taxonomy" id="35763"/>
    <lineage>
        <taxon>Bacteria</taxon>
        <taxon>Bacillati</taxon>
        <taxon>Actinomycetota</taxon>
        <taxon>Actinomycetes</taxon>
        <taxon>Streptosporangiales</taxon>
        <taxon>Streptosporangiaceae</taxon>
        <taxon>Acrocarpospora</taxon>
    </lineage>
</organism>
<dbReference type="EMBL" id="BLAD01000038">
    <property type="protein sequence ID" value="GER98881.1"/>
    <property type="molecule type" value="Genomic_DNA"/>
</dbReference>